<dbReference type="Proteomes" id="UP000184164">
    <property type="component" value="Unassembled WGS sequence"/>
</dbReference>
<feature type="transmembrane region" description="Helical" evidence="7">
    <location>
        <begin position="341"/>
        <end position="366"/>
    </location>
</feature>
<feature type="transmembrane region" description="Helical" evidence="7">
    <location>
        <begin position="148"/>
        <end position="166"/>
    </location>
</feature>
<keyword evidence="2" id="KW-0813">Transport</keyword>
<dbReference type="GO" id="GO:0034755">
    <property type="term" value="P:iron ion transmembrane transport"/>
    <property type="evidence" value="ECO:0007669"/>
    <property type="project" value="TreeGrafter"/>
</dbReference>
<feature type="transmembrane region" description="Helical" evidence="7">
    <location>
        <begin position="378"/>
        <end position="399"/>
    </location>
</feature>
<dbReference type="STRING" id="1484053.SAMN05444274_101282"/>
<feature type="transmembrane region" description="Helical" evidence="7">
    <location>
        <begin position="232"/>
        <end position="254"/>
    </location>
</feature>
<dbReference type="AlphaFoldDB" id="A0A1M4T7M9"/>
<gene>
    <name evidence="8" type="ORF">SAMN05444274_101282</name>
</gene>
<evidence type="ECO:0000256" key="4">
    <source>
        <dbReference type="ARBA" id="ARBA00022847"/>
    </source>
</evidence>
<dbReference type="RefSeq" id="WP_072998233.1">
    <property type="nucleotide sequence ID" value="NZ_FQUM01000001.1"/>
</dbReference>
<dbReference type="OrthoDB" id="9787548at2"/>
<reference evidence="8 9" key="1">
    <citation type="submission" date="2016-11" db="EMBL/GenBank/DDBJ databases">
        <authorList>
            <person name="Jaros S."/>
            <person name="Januszkiewicz K."/>
            <person name="Wedrychowicz H."/>
        </authorList>
    </citation>
    <scope>NUCLEOTIDE SEQUENCE [LARGE SCALE GENOMIC DNA]</scope>
    <source>
        <strain evidence="8 9">DSM 26910</strain>
    </source>
</reference>
<accession>A0A1M4T7M9</accession>
<sequence>MRWLKTLKFYLKSLGPGFIIASVVLGPGSIAVSSRVGSEHGYAFLWVILFAAISMVIYSSMGARFGVSNSDSILRSIATNYGKWFAAVIGISAFLAASSFQFGNNLGVGIAMEGITGIDERVWPFVFTPLAILLLFWAKNLYKLLEKLMMFLVMIMIVAFFINLLLTKPDVGQIAEGFVPRSFSFKSLDIIAALVGTTFVLHAALYQSYLAQSKGWKESDLKKGLNDSYTGITLLALISLLIIITSASALHPYGITVNSAADMALQLESLFGSYAKVIFSIGLCAAAFSSLMVNAVMGGGLLADGLGLGSTMSEKMPKIFTTVTLLLGMFIAVFFRGNIVYALILAQASSILAVPFIAFGMFLILNNKKVMGKHKNNLLQNVLAVFGFVLISIMVYFMYSKIIGYVQSL</sequence>
<protein>
    <submittedName>
        <fullName evidence="8">NRAMP (Natural resistance-associated macrophage protein) metal ion transporters</fullName>
    </submittedName>
</protein>
<keyword evidence="9" id="KW-1185">Reference proteome</keyword>
<keyword evidence="6 7" id="KW-0472">Membrane</keyword>
<proteinExistence type="predicted"/>
<feature type="transmembrane region" description="Helical" evidence="7">
    <location>
        <begin position="190"/>
        <end position="211"/>
    </location>
</feature>
<evidence type="ECO:0000313" key="9">
    <source>
        <dbReference type="Proteomes" id="UP000184164"/>
    </source>
</evidence>
<feature type="transmembrane region" description="Helical" evidence="7">
    <location>
        <begin position="122"/>
        <end position="141"/>
    </location>
</feature>
<evidence type="ECO:0000256" key="5">
    <source>
        <dbReference type="ARBA" id="ARBA00022989"/>
    </source>
</evidence>
<feature type="transmembrane region" description="Helical" evidence="7">
    <location>
        <begin position="43"/>
        <end position="63"/>
    </location>
</feature>
<dbReference type="GO" id="GO:0015086">
    <property type="term" value="F:cadmium ion transmembrane transporter activity"/>
    <property type="evidence" value="ECO:0007669"/>
    <property type="project" value="TreeGrafter"/>
</dbReference>
<comment type="subcellular location">
    <subcellularLocation>
        <location evidence="1">Membrane</location>
        <topology evidence="1">Multi-pass membrane protein</topology>
    </subcellularLocation>
</comment>
<evidence type="ECO:0000256" key="6">
    <source>
        <dbReference type="ARBA" id="ARBA00023136"/>
    </source>
</evidence>
<dbReference type="GO" id="GO:0005384">
    <property type="term" value="F:manganese ion transmembrane transporter activity"/>
    <property type="evidence" value="ECO:0007669"/>
    <property type="project" value="TreeGrafter"/>
</dbReference>
<evidence type="ECO:0000256" key="7">
    <source>
        <dbReference type="SAM" id="Phobius"/>
    </source>
</evidence>
<feature type="transmembrane region" description="Helical" evidence="7">
    <location>
        <begin position="84"/>
        <end position="102"/>
    </location>
</feature>
<dbReference type="PANTHER" id="PTHR11706:SF33">
    <property type="entry name" value="NATURAL RESISTANCE-ASSOCIATED MACROPHAGE PROTEIN 2"/>
    <property type="match status" value="1"/>
</dbReference>
<evidence type="ECO:0000256" key="2">
    <source>
        <dbReference type="ARBA" id="ARBA00022448"/>
    </source>
</evidence>
<dbReference type="GO" id="GO:0005886">
    <property type="term" value="C:plasma membrane"/>
    <property type="evidence" value="ECO:0007669"/>
    <property type="project" value="TreeGrafter"/>
</dbReference>
<dbReference type="Pfam" id="PF01566">
    <property type="entry name" value="Nramp"/>
    <property type="match status" value="1"/>
</dbReference>
<dbReference type="Gene3D" id="1.20.1740.10">
    <property type="entry name" value="Amino acid/polyamine transporter I"/>
    <property type="match status" value="1"/>
</dbReference>
<dbReference type="PANTHER" id="PTHR11706">
    <property type="entry name" value="SOLUTE CARRIER PROTEIN FAMILY 11 MEMBER"/>
    <property type="match status" value="1"/>
</dbReference>
<keyword evidence="5 7" id="KW-1133">Transmembrane helix</keyword>
<keyword evidence="4" id="KW-0769">Symport</keyword>
<feature type="transmembrane region" description="Helical" evidence="7">
    <location>
        <begin position="274"/>
        <end position="297"/>
    </location>
</feature>
<name>A0A1M4T7M9_9BACT</name>
<dbReference type="GO" id="GO:0015293">
    <property type="term" value="F:symporter activity"/>
    <property type="evidence" value="ECO:0007669"/>
    <property type="project" value="UniProtKB-KW"/>
</dbReference>
<evidence type="ECO:0000256" key="3">
    <source>
        <dbReference type="ARBA" id="ARBA00022692"/>
    </source>
</evidence>
<dbReference type="InterPro" id="IPR001046">
    <property type="entry name" value="NRAMP_fam"/>
</dbReference>
<evidence type="ECO:0000256" key="1">
    <source>
        <dbReference type="ARBA" id="ARBA00004141"/>
    </source>
</evidence>
<dbReference type="EMBL" id="FQUM01000001">
    <property type="protein sequence ID" value="SHE40513.1"/>
    <property type="molecule type" value="Genomic_DNA"/>
</dbReference>
<organism evidence="8 9">
    <name type="scientific">Mariniphaga anaerophila</name>
    <dbReference type="NCBI Taxonomy" id="1484053"/>
    <lineage>
        <taxon>Bacteria</taxon>
        <taxon>Pseudomonadati</taxon>
        <taxon>Bacteroidota</taxon>
        <taxon>Bacteroidia</taxon>
        <taxon>Marinilabiliales</taxon>
        <taxon>Prolixibacteraceae</taxon>
        <taxon>Mariniphaga</taxon>
    </lineage>
</organism>
<evidence type="ECO:0000313" key="8">
    <source>
        <dbReference type="EMBL" id="SHE40513.1"/>
    </source>
</evidence>
<keyword evidence="3 7" id="KW-0812">Transmembrane</keyword>
<feature type="transmembrane region" description="Helical" evidence="7">
    <location>
        <begin position="318"/>
        <end position="335"/>
    </location>
</feature>
<dbReference type="NCBIfam" id="NF037982">
    <property type="entry name" value="Nramp_1"/>
    <property type="match status" value="1"/>
</dbReference>